<protein>
    <submittedName>
        <fullName evidence="2">YaaR family protein</fullName>
    </submittedName>
</protein>
<comment type="caution">
    <text evidence="2">The sequence shown here is derived from an EMBL/GenBank/DDBJ whole genome shotgun (WGS) entry which is preliminary data.</text>
</comment>
<gene>
    <name evidence="2" type="ORF">ACFQU8_04775</name>
</gene>
<dbReference type="Proteomes" id="UP001596620">
    <property type="component" value="Unassembled WGS sequence"/>
</dbReference>
<reference evidence="3" key="1">
    <citation type="journal article" date="2019" name="Int. J. Syst. Evol. Microbiol.">
        <title>The Global Catalogue of Microorganisms (GCM) 10K type strain sequencing project: providing services to taxonomists for standard genome sequencing and annotation.</title>
        <authorList>
            <consortium name="The Broad Institute Genomics Platform"/>
            <consortium name="The Broad Institute Genome Sequencing Center for Infectious Disease"/>
            <person name="Wu L."/>
            <person name="Ma J."/>
        </authorList>
    </citation>
    <scope>NUCLEOTIDE SEQUENCE [LARGE SCALE GENOMIC DNA]</scope>
    <source>
        <strain evidence="3">JCM 30234</strain>
    </source>
</reference>
<evidence type="ECO:0000256" key="1">
    <source>
        <dbReference type="SAM" id="MobiDB-lite"/>
    </source>
</evidence>
<proteinExistence type="predicted"/>
<feature type="compositionally biased region" description="Polar residues" evidence="1">
    <location>
        <begin position="1"/>
        <end position="17"/>
    </location>
</feature>
<organism evidence="2 3">
    <name type="scientific">Lentibacillus kimchii</name>
    <dbReference type="NCBI Taxonomy" id="1542911"/>
    <lineage>
        <taxon>Bacteria</taxon>
        <taxon>Bacillati</taxon>
        <taxon>Bacillota</taxon>
        <taxon>Bacilli</taxon>
        <taxon>Bacillales</taxon>
        <taxon>Bacillaceae</taxon>
        <taxon>Lentibacillus</taxon>
    </lineage>
</organism>
<sequence length="146" mass="16555">MKINPELQSQMDTSPKTHQVPAEGRTSFSSMVQSRTEHLKQQEIGQLMDYLSQQGNRLARFRSVRDLVKFKQTVKRLLKETTGGGLSLQKSRNFRMNGESSQLALVKAVDDKLVELTDEVMDDEQETIDLLGLIGEIKGLLVNLYM</sequence>
<name>A0ABW2URM8_9BACI</name>
<dbReference type="RefSeq" id="WP_382358058.1">
    <property type="nucleotide sequence ID" value="NZ_JBHTGR010000006.1"/>
</dbReference>
<evidence type="ECO:0000313" key="3">
    <source>
        <dbReference type="Proteomes" id="UP001596620"/>
    </source>
</evidence>
<dbReference type="Gene3D" id="1.20.120.490">
    <property type="entry name" value="Hypothetical protein TM1646-like domain"/>
    <property type="match status" value="1"/>
</dbReference>
<dbReference type="Pfam" id="PF03885">
    <property type="entry name" value="DUF327"/>
    <property type="match status" value="1"/>
</dbReference>
<dbReference type="InterPro" id="IPR005585">
    <property type="entry name" value="DUF327"/>
</dbReference>
<evidence type="ECO:0000313" key="2">
    <source>
        <dbReference type="EMBL" id="MFC7746554.1"/>
    </source>
</evidence>
<keyword evidence="3" id="KW-1185">Reference proteome</keyword>
<accession>A0ABW2URM8</accession>
<feature type="region of interest" description="Disordered" evidence="1">
    <location>
        <begin position="1"/>
        <end position="35"/>
    </location>
</feature>
<dbReference type="InterPro" id="IPR024042">
    <property type="entry name" value="TM1646-like_dom_sf"/>
</dbReference>
<dbReference type="SUPFAM" id="SSF158397">
    <property type="entry name" value="TM1646-like"/>
    <property type="match status" value="1"/>
</dbReference>
<dbReference type="EMBL" id="JBHTGR010000006">
    <property type="protein sequence ID" value="MFC7746554.1"/>
    <property type="molecule type" value="Genomic_DNA"/>
</dbReference>